<comment type="similarity">
    <text evidence="13">Belongs to the G-protein coupled receptor 1 family.</text>
</comment>
<evidence type="ECO:0000313" key="16">
    <source>
        <dbReference type="EMBL" id="AAF27260.1"/>
    </source>
</evidence>
<feature type="transmembrane region" description="Helical" evidence="14">
    <location>
        <begin position="66"/>
        <end position="86"/>
    </location>
</feature>
<dbReference type="RefSeq" id="NP_571814.1">
    <property type="nucleotide sequence ID" value="NM_131739.1"/>
</dbReference>
<comment type="subcellular location">
    <subcellularLocation>
        <location evidence="1 14">Cell membrane</location>
        <topology evidence="1 14">Multi-pass membrane protein</topology>
    </subcellularLocation>
</comment>
<dbReference type="InterPro" id="IPR000276">
    <property type="entry name" value="GPCR_Rhodpsn"/>
</dbReference>
<evidence type="ECO:0000256" key="2">
    <source>
        <dbReference type="ARBA" id="ARBA00022475"/>
    </source>
</evidence>
<feature type="transmembrane region" description="Helical" evidence="14">
    <location>
        <begin position="245"/>
        <end position="262"/>
    </location>
</feature>
<name>Q9I8Z6_DANRE</name>
<reference evidence="18" key="9">
    <citation type="journal article" date="2015" name="Sci. Rep.">
        <title>Molecular and neuronal homology between the olfactory systems of zebrafish and mouse.</title>
        <authorList>
            <person name="Saraiva L.R."/>
            <person name="Ahuja G."/>
            <person name="Ivandic I."/>
            <person name="Syed A.S."/>
            <person name="Marioni J.C."/>
            <person name="Korsching S.I."/>
            <person name="Logan D.W."/>
        </authorList>
    </citation>
    <scope>NUCLEOTIDE SEQUENCE</scope>
    <source>
        <strain evidence="18">AB</strain>
    </source>
</reference>
<evidence type="ECO:0000256" key="12">
    <source>
        <dbReference type="ARBA" id="ARBA00023224"/>
    </source>
</evidence>
<dbReference type="PRINTS" id="PR00237">
    <property type="entry name" value="GPCRRHODOPSN"/>
</dbReference>
<evidence type="ECO:0000313" key="18">
    <source>
        <dbReference type="RefSeq" id="NP_571814.1"/>
    </source>
</evidence>
<dbReference type="PhylomeDB" id="Q9I8Z6"/>
<accession>Q9I8Z6</accession>
<dbReference type="PRINTS" id="PR00245">
    <property type="entry name" value="OLFACTORYR"/>
</dbReference>
<reference evidence="18" key="5">
    <citation type="journal article" date="2009" name="BMC Genomics">
        <title>Positive correlation between gene coexpression and positional clustering in the zebrafish genome.</title>
        <authorList>
            <person name="Ng Y.K."/>
            <person name="Wu W."/>
            <person name="Zhang L."/>
        </authorList>
    </citation>
    <scope>NUCLEOTIDE SEQUENCE</scope>
    <source>
        <strain evidence="18">AB</strain>
    </source>
</reference>
<dbReference type="PANTHER" id="PTHR26450:SF417">
    <property type="entry name" value="ODORANT RECEPTOR-RELATED"/>
    <property type="match status" value="1"/>
</dbReference>
<dbReference type="GO" id="GO:0005886">
    <property type="term" value="C:plasma membrane"/>
    <property type="evidence" value="ECO:0007669"/>
    <property type="project" value="UniProtKB-SubCell"/>
</dbReference>
<evidence type="ECO:0000256" key="14">
    <source>
        <dbReference type="RuleBase" id="RU363047"/>
    </source>
</evidence>
<keyword evidence="12 13" id="KW-0807">Transducer</keyword>
<dbReference type="GO" id="GO:0004984">
    <property type="term" value="F:olfactory receptor activity"/>
    <property type="evidence" value="ECO:0007669"/>
    <property type="project" value="InterPro"/>
</dbReference>
<keyword evidence="9" id="KW-1015">Disulfide bond</keyword>
<dbReference type="KEGG" id="dre:80357"/>
<dbReference type="InterPro" id="IPR050402">
    <property type="entry name" value="OR51/52/56-like"/>
</dbReference>
<dbReference type="ZFIN" id="ZDB-GENE-010308-4">
    <property type="gene designation" value="or30bw1"/>
</dbReference>
<keyword evidence="10 13" id="KW-0675">Receptor</keyword>
<reference evidence="18" key="10">
    <citation type="journal article" date="2017" name="Neural Dev.">
        <title>Olfactory sensory axons target specific protoglomeruli in the olfactory bulb of zebrafish.</title>
        <authorList>
            <person name="Shao X."/>
            <person name="Lakhina V."/>
            <person name="Dang P."/>
            <person name="Cheng R.P."/>
            <person name="Marcaccio C.L."/>
            <person name="Raper J.A."/>
        </authorList>
    </citation>
    <scope>NUCLEOTIDE SEQUENCE</scope>
    <source>
        <strain evidence="18">AB</strain>
    </source>
</reference>
<dbReference type="AGR" id="ZFIN:ZDB-GENE-010308-4"/>
<evidence type="ECO:0000256" key="13">
    <source>
        <dbReference type="RuleBase" id="RU000688"/>
    </source>
</evidence>
<reference evidence="16" key="1">
    <citation type="journal article" date="2001" name="Genomics">
        <title>Analysis and characterization of an odorant receptor gene cluster in the zebrafish genome.</title>
        <authorList>
            <person name="Dugas J.C."/>
            <person name="Ngai J."/>
        </authorList>
    </citation>
    <scope>NUCLEOTIDE SEQUENCE</scope>
    <source>
        <strain evidence="16">AB</strain>
    </source>
</reference>
<dbReference type="PROSITE" id="PS50262">
    <property type="entry name" value="G_PROTEIN_RECEP_F1_2"/>
    <property type="match status" value="1"/>
</dbReference>
<dbReference type="PANTHER" id="PTHR26450">
    <property type="entry name" value="OLFACTORY RECEPTOR 56B1-RELATED"/>
    <property type="match status" value="1"/>
</dbReference>
<evidence type="ECO:0000313" key="17">
    <source>
        <dbReference type="Proteomes" id="UP000000437"/>
    </source>
</evidence>
<dbReference type="GO" id="GO:0004930">
    <property type="term" value="F:G protein-coupled receptor activity"/>
    <property type="evidence" value="ECO:0007669"/>
    <property type="project" value="UniProtKB-KW"/>
</dbReference>
<evidence type="ECO:0000256" key="1">
    <source>
        <dbReference type="ARBA" id="ARBA00004651"/>
    </source>
</evidence>
<reference evidence="18" key="11">
    <citation type="journal article" date="2020" name="BMC Evol. Biol.">
        <title>A unified nomenclature for vertebrate olfactory receptors.</title>
        <authorList>
            <person name="Olender T."/>
            <person name="Jones T.E.M."/>
            <person name="Bruford E."/>
            <person name="Lancet D."/>
        </authorList>
    </citation>
    <scope>NUCLEOTIDE SEQUENCE</scope>
    <source>
        <strain evidence="18">AB</strain>
    </source>
</reference>
<keyword evidence="6 14" id="KW-1133">Transmembrane helix</keyword>
<evidence type="ECO:0000313" key="19">
    <source>
        <dbReference type="ZFIN" id="ZDB-GENE-010308-4"/>
    </source>
</evidence>
<protein>
    <recommendedName>
        <fullName evidence="14">Olfactory receptor</fullName>
    </recommendedName>
</protein>
<evidence type="ECO:0000256" key="6">
    <source>
        <dbReference type="ARBA" id="ARBA00022989"/>
    </source>
</evidence>
<dbReference type="AlphaFoldDB" id="Q9I8Z6"/>
<dbReference type="SUPFAM" id="SSF81321">
    <property type="entry name" value="Family A G protein-coupled receptor-like"/>
    <property type="match status" value="1"/>
</dbReference>
<keyword evidence="2 14" id="KW-1003">Cell membrane</keyword>
<evidence type="ECO:0000256" key="3">
    <source>
        <dbReference type="ARBA" id="ARBA00022606"/>
    </source>
</evidence>
<dbReference type="Proteomes" id="UP000000437">
    <property type="component" value="Chromosome 15"/>
</dbReference>
<organism evidence="16">
    <name type="scientific">Danio rerio</name>
    <name type="common">Zebrafish</name>
    <name type="synonym">Brachydanio rerio</name>
    <dbReference type="NCBI Taxonomy" id="7955"/>
    <lineage>
        <taxon>Eukaryota</taxon>
        <taxon>Metazoa</taxon>
        <taxon>Chordata</taxon>
        <taxon>Craniata</taxon>
        <taxon>Vertebrata</taxon>
        <taxon>Euteleostomi</taxon>
        <taxon>Actinopterygii</taxon>
        <taxon>Neopterygii</taxon>
        <taxon>Teleostei</taxon>
        <taxon>Ostariophysi</taxon>
        <taxon>Cypriniformes</taxon>
        <taxon>Danionidae</taxon>
        <taxon>Danioninae</taxon>
        <taxon>Danio</taxon>
    </lineage>
</organism>
<reference evidence="18" key="4">
    <citation type="journal article" date="2008" name="Chemosphere">
        <title>Molecular targets of TBBPA in zebrafish analysed through integration of genomic and proteomic approaches.</title>
        <authorList>
            <person name="De Wit M."/>
            <person name="Keil D."/>
            <person name="Remmerie N."/>
            <person name="van der Ven K."/>
            <person name="van den Brandhof E.J."/>
            <person name="Knapen D."/>
            <person name="Witters E."/>
            <person name="De Coen W."/>
        </authorList>
    </citation>
    <scope>NUCLEOTIDE SEQUENCE</scope>
    <source>
        <strain evidence="18">AB</strain>
    </source>
</reference>
<dbReference type="InterPro" id="IPR017452">
    <property type="entry name" value="GPCR_Rhodpsn_7TM"/>
</dbReference>
<feature type="transmembrane region" description="Helical" evidence="14">
    <location>
        <begin position="209"/>
        <end position="233"/>
    </location>
</feature>
<dbReference type="Gene3D" id="1.20.1070.10">
    <property type="entry name" value="Rhodopsin 7-helix transmembrane proteins"/>
    <property type="match status" value="1"/>
</dbReference>
<keyword evidence="3 14" id="KW-0716">Sensory transduction</keyword>
<dbReference type="GeneID" id="80357"/>
<keyword evidence="4 13" id="KW-0812">Transmembrane</keyword>
<keyword evidence="11" id="KW-0325">Glycoprotein</keyword>
<reference evidence="18" key="6">
    <citation type="journal article" date="2009" name="Genome Biol. Evol.">
        <title>On the origin and evolution of vertebrate olfactory receptor genes: comparative genome analysis among 23 chordate species.</title>
        <authorList>
            <person name="Niimura Y."/>
        </authorList>
    </citation>
    <scope>NUCLEOTIDE SEQUENCE</scope>
    <source>
        <strain evidence="18">AB</strain>
    </source>
</reference>
<dbReference type="Pfam" id="PF13853">
    <property type="entry name" value="7tm_4"/>
    <property type="match status" value="1"/>
</dbReference>
<proteinExistence type="inferred from homology"/>
<dbReference type="EMBL" id="AF112374">
    <property type="protein sequence ID" value="AAF27260.1"/>
    <property type="molecule type" value="Genomic_DNA"/>
</dbReference>
<feature type="transmembrane region" description="Helical" evidence="14">
    <location>
        <begin position="149"/>
        <end position="172"/>
    </location>
</feature>
<feature type="transmembrane region" description="Helical" evidence="14">
    <location>
        <begin position="106"/>
        <end position="128"/>
    </location>
</feature>
<evidence type="ECO:0000256" key="7">
    <source>
        <dbReference type="ARBA" id="ARBA00023040"/>
    </source>
</evidence>
<feature type="domain" description="G-protein coupled receptors family 1 profile" evidence="15">
    <location>
        <begin position="49"/>
        <end position="300"/>
    </location>
</feature>
<dbReference type="PROSITE" id="PS00237">
    <property type="entry name" value="G_PROTEIN_RECEP_F1_1"/>
    <property type="match status" value="1"/>
</dbReference>
<feature type="transmembrane region" description="Helical" evidence="14">
    <location>
        <begin position="35"/>
        <end position="59"/>
    </location>
</feature>
<evidence type="ECO:0000256" key="10">
    <source>
        <dbReference type="ARBA" id="ARBA00023170"/>
    </source>
</evidence>
<evidence type="ECO:0000256" key="9">
    <source>
        <dbReference type="ARBA" id="ARBA00023157"/>
    </source>
</evidence>
<sequence>MGSRSNVETYQNTTIITEFVLRGFPGLPPEYHGSVGALLFILYLVLATGNIFIIVFVMIEKSIQKPTYIIFCNLAMADLALGTTTYPRVIAKYWMSDKIISFSGCFTQMFFVHFLGATNSFLMALMALDRFIAICNPLRYHTLIKNSTILIICAFVWTANMLQLVGVTLLSLSVKYCGSNVIPHCYCDHVSISKLACGDAATMKVTSTAIAMFVLWGPLSFILFSYVSIIISVSKISKSEGRYKTFSTCTPQLLIICLYYLPRTFVYITNISGYELSTDTRMVVSMMYSLIPAVINPFIYCFRTKEIKEAIFKRFKKNKVDRKISLG</sequence>
<evidence type="ECO:0000256" key="4">
    <source>
        <dbReference type="ARBA" id="ARBA00022692"/>
    </source>
</evidence>
<keyword evidence="17" id="KW-1185">Reference proteome</keyword>
<gene>
    <name evidence="18 19" type="primary">or30bw1</name>
    <name evidence="18" type="synonym">olfr5.3</name>
    <name evidence="16" type="synonym">OR 5.3</name>
    <name evidence="18" type="synonym">or102-2</name>
    <name evidence="18" type="synonym">or15.58</name>
    <name evidence="18" type="synonym">or5.3</name>
</gene>
<reference evidence="18" key="12">
    <citation type="submission" date="2025-04" db="UniProtKB">
        <authorList>
            <consortium name="RefSeq"/>
        </authorList>
    </citation>
    <scope>IDENTIFICATION</scope>
    <source>
        <strain evidence="18">AB</strain>
    </source>
</reference>
<dbReference type="CTD" id="80357"/>
<feature type="transmembrane region" description="Helical" evidence="14">
    <location>
        <begin position="282"/>
        <end position="302"/>
    </location>
</feature>
<evidence type="ECO:0000256" key="5">
    <source>
        <dbReference type="ARBA" id="ARBA00022725"/>
    </source>
</evidence>
<reference evidence="17" key="8">
    <citation type="journal article" date="2013" name="Nature">
        <title>The zebrafish reference genome sequence and its relationship to the human genome.</title>
        <authorList>
            <consortium name="Genome Reference Consortium Zebrafish"/>
            <person name="Howe K."/>
            <person name="Clark M.D."/>
            <person name="Torroja C.F."/>
            <person name="Torrance J."/>
            <person name="Berthelot C."/>
            <person name="Muffato M."/>
            <person name="Collins J.E."/>
            <person name="Humphray S."/>
            <person name="McLaren K."/>
            <person name="Matthews L."/>
            <person name="McLaren S."/>
            <person name="Sealy I."/>
            <person name="Caccamo M."/>
            <person name="Churcher C."/>
            <person name="Scott C."/>
            <person name="Barrett J.C."/>
            <person name="Koch R."/>
            <person name="Rauch G.J."/>
            <person name="White S."/>
            <person name="Chow W."/>
            <person name="Kilian B."/>
            <person name="Quintais L.T."/>
            <person name="Guerra-Assuncao J.A."/>
            <person name="Zhou Y."/>
            <person name="Gu Y."/>
            <person name="Yen J."/>
            <person name="Vogel J.H."/>
            <person name="Eyre T."/>
            <person name="Redmond S."/>
            <person name="Banerjee R."/>
            <person name="Chi J."/>
            <person name="Fu B."/>
            <person name="Langley E."/>
            <person name="Maguire S.F."/>
            <person name="Laird G.K."/>
            <person name="Lloyd D."/>
            <person name="Kenyon E."/>
            <person name="Donaldson S."/>
            <person name="Sehra H."/>
            <person name="Almeida-King J."/>
            <person name="Loveland J."/>
            <person name="Trevanion S."/>
            <person name="Jones M."/>
            <person name="Quail M."/>
            <person name="Willey D."/>
            <person name="Hunt A."/>
            <person name="Burton J."/>
            <person name="Sims S."/>
            <person name="McLay K."/>
            <person name="Plumb B."/>
            <person name="Davis J."/>
            <person name="Clee C."/>
            <person name="Oliver K."/>
            <person name="Clark R."/>
            <person name="Riddle C."/>
            <person name="Elliot D."/>
            <person name="Eliott D."/>
            <person name="Threadgold G."/>
            <person name="Harden G."/>
            <person name="Ware D."/>
            <person name="Begum S."/>
            <person name="Mortimore B."/>
            <person name="Mortimer B."/>
            <person name="Kerry G."/>
            <person name="Heath P."/>
            <person name="Phillimore B."/>
            <person name="Tracey A."/>
            <person name="Corby N."/>
            <person name="Dunn M."/>
            <person name="Johnson C."/>
            <person name="Wood J."/>
            <person name="Clark S."/>
            <person name="Pelan S."/>
            <person name="Griffiths G."/>
            <person name="Smith M."/>
            <person name="Glithero R."/>
            <person name="Howden P."/>
            <person name="Barker N."/>
            <person name="Lloyd C."/>
            <person name="Stevens C."/>
            <person name="Harley J."/>
            <person name="Holt K."/>
            <person name="Panagiotidis G."/>
            <person name="Lovell J."/>
            <person name="Beasley H."/>
            <person name="Henderson C."/>
            <person name="Gordon D."/>
            <person name="Auger K."/>
            <person name="Wright D."/>
            <person name="Collins J."/>
            <person name="Raisen C."/>
            <person name="Dyer L."/>
            <person name="Leung K."/>
            <person name="Robertson L."/>
            <person name="Ambridge K."/>
            <person name="Leongamornlert D."/>
            <person name="McGuire S."/>
            <person name="Gilderthorp R."/>
            <person name="Griffiths C."/>
            <person name="Manthravadi D."/>
            <person name="Nichol S."/>
            <person name="Barker G."/>
            <person name="Whitehead S."/>
            <person name="Kay M."/>
            <person name="Brown J."/>
            <person name="Murnane C."/>
            <person name="Gray E."/>
            <person name="Humphries M."/>
            <person name="Sycamore N."/>
            <person name="Barker D."/>
            <person name="Saunders D."/>
            <person name="Wallis J."/>
            <person name="Babbage A."/>
            <person name="Hammond S."/>
            <person name="Mashreghi-Mohammadi M."/>
            <person name="Barr L."/>
            <person name="Martin S."/>
            <person name="Wray P."/>
            <person name="Ellington A."/>
            <person name="Matthews N."/>
            <person name="Ellwood M."/>
            <person name="Woodmansey R."/>
            <person name="Clark G."/>
            <person name="Cooper J."/>
            <person name="Cooper J."/>
            <person name="Tromans A."/>
            <person name="Grafham D."/>
            <person name="Skuce C."/>
            <person name="Pandian R."/>
            <person name="Andrews R."/>
            <person name="Harrison E."/>
            <person name="Kimberley A."/>
            <person name="Garnett J."/>
            <person name="Fosker N."/>
            <person name="Hall R."/>
            <person name="Garner P."/>
            <person name="Kelly D."/>
            <person name="Bird C."/>
            <person name="Palmer S."/>
            <person name="Gehring I."/>
            <person name="Berger A."/>
            <person name="Dooley C.M."/>
            <person name="Ersan-Urun Z."/>
            <person name="Eser C."/>
            <person name="Geiger H."/>
            <person name="Geisler M."/>
            <person name="Karotki L."/>
            <person name="Kirn A."/>
            <person name="Konantz J."/>
            <person name="Konantz M."/>
            <person name="Oberlander M."/>
            <person name="Rudolph-Geiger S."/>
            <person name="Teucke M."/>
            <person name="Lanz C."/>
            <person name="Raddatz G."/>
            <person name="Osoegawa K."/>
            <person name="Zhu B."/>
            <person name="Rapp A."/>
            <person name="Widaa S."/>
            <person name="Langford C."/>
            <person name="Yang F."/>
            <person name="Schuster S.C."/>
            <person name="Carter N.P."/>
            <person name="Harrow J."/>
            <person name="Ning Z."/>
            <person name="Herrero J."/>
            <person name="Searle S.M."/>
            <person name="Enright A."/>
            <person name="Geisler R."/>
            <person name="Plasterk R.H."/>
            <person name="Lee C."/>
            <person name="Westerfield M."/>
            <person name="de Jong P.J."/>
            <person name="Zon L.I."/>
            <person name="Postlethwait J.H."/>
            <person name="Nusslein-Volhard C."/>
            <person name="Hubbard T.J."/>
            <person name="Roest Crollius H."/>
            <person name="Rogers J."/>
            <person name="Stemple D.L."/>
        </authorList>
    </citation>
    <scope>NUCLEOTIDE SEQUENCE [LARGE SCALE GENOMIC DNA]</scope>
</reference>
<evidence type="ECO:0000259" key="15">
    <source>
        <dbReference type="PROSITE" id="PS50262"/>
    </source>
</evidence>
<reference evidence="18" key="2">
    <citation type="journal article" date="2005" name="Proc. Natl. Acad. Sci. U.S.A.">
        <title>Evolutionary dynamics of olfactory receptor genes in fishes and tetrapods.</title>
        <authorList>
            <person name="Niimura Y."/>
            <person name="Nei M."/>
        </authorList>
    </citation>
    <scope>NUCLEOTIDE SEQUENCE</scope>
    <source>
        <strain evidence="18">AB</strain>
    </source>
</reference>
<dbReference type="OrthoDB" id="6144443at2759"/>
<keyword evidence="8 14" id="KW-0472">Membrane</keyword>
<evidence type="ECO:0000256" key="11">
    <source>
        <dbReference type="ARBA" id="ARBA00023180"/>
    </source>
</evidence>
<evidence type="ECO:0000256" key="8">
    <source>
        <dbReference type="ARBA" id="ARBA00023136"/>
    </source>
</evidence>
<dbReference type="InterPro" id="IPR000725">
    <property type="entry name" value="Olfact_rcpt"/>
</dbReference>
<keyword evidence="5 14" id="KW-0552">Olfaction</keyword>
<reference evidence="18" key="3">
    <citation type="journal article" date="2006" name="BMC Genomics">
        <title>The odorant receptor repertoire of teleost fish.</title>
        <authorList>
            <person name="Alioto T.S."/>
            <person name="Ngai J."/>
        </authorList>
    </citation>
    <scope>NUCLEOTIDE SEQUENCE</scope>
    <source>
        <strain evidence="18">AB</strain>
    </source>
</reference>
<reference evidence="18" key="7">
    <citation type="journal article" date="2011" name="BMC Evol. Biol.">
        <title>Family structure and phylogenetic analysis of odorant receptor genes in the large yellow croaker (Larimichthys crocea).</title>
        <authorList>
            <person name="Zhou Y."/>
            <person name="Yan X."/>
            <person name="Xu S."/>
            <person name="Zhu P."/>
            <person name="He X."/>
            <person name="Liu J."/>
        </authorList>
    </citation>
    <scope>NUCLEOTIDE SEQUENCE</scope>
    <source>
        <strain evidence="18">AB</strain>
    </source>
</reference>
<dbReference type="SMART" id="SM01381">
    <property type="entry name" value="7TM_GPCR_Srsx"/>
    <property type="match status" value="1"/>
</dbReference>
<dbReference type="FunFam" id="1.20.1070.10:FF:000024">
    <property type="entry name" value="Olfactory receptor"/>
    <property type="match status" value="1"/>
</dbReference>
<keyword evidence="7 13" id="KW-0297">G-protein coupled receptor</keyword>